<organism evidence="3 4">
    <name type="scientific">Fibrisoma montanum</name>
    <dbReference type="NCBI Taxonomy" id="2305895"/>
    <lineage>
        <taxon>Bacteria</taxon>
        <taxon>Pseudomonadati</taxon>
        <taxon>Bacteroidota</taxon>
        <taxon>Cytophagia</taxon>
        <taxon>Cytophagales</taxon>
        <taxon>Spirosomataceae</taxon>
        <taxon>Fibrisoma</taxon>
    </lineage>
</organism>
<proteinExistence type="predicted"/>
<dbReference type="SUPFAM" id="SSF47413">
    <property type="entry name" value="lambda repressor-like DNA-binding domains"/>
    <property type="match status" value="1"/>
</dbReference>
<dbReference type="EMBL" id="QXED01000005">
    <property type="protein sequence ID" value="RIV21668.1"/>
    <property type="molecule type" value="Genomic_DNA"/>
</dbReference>
<evidence type="ECO:0000313" key="4">
    <source>
        <dbReference type="Proteomes" id="UP000283523"/>
    </source>
</evidence>
<keyword evidence="1" id="KW-0238">DNA-binding</keyword>
<dbReference type="Pfam" id="PF01381">
    <property type="entry name" value="HTH_3"/>
    <property type="match status" value="1"/>
</dbReference>
<dbReference type="PROSITE" id="PS50943">
    <property type="entry name" value="HTH_CROC1"/>
    <property type="match status" value="1"/>
</dbReference>
<dbReference type="PANTHER" id="PTHR46797">
    <property type="entry name" value="HTH-TYPE TRANSCRIPTIONAL REGULATOR"/>
    <property type="match status" value="1"/>
</dbReference>
<dbReference type="InterPro" id="IPR050807">
    <property type="entry name" value="TransReg_Diox_bact_type"/>
</dbReference>
<dbReference type="OrthoDB" id="965471at2"/>
<evidence type="ECO:0000256" key="1">
    <source>
        <dbReference type="ARBA" id="ARBA00023125"/>
    </source>
</evidence>
<feature type="domain" description="HTH cro/C1-type" evidence="2">
    <location>
        <begin position="12"/>
        <end position="68"/>
    </location>
</feature>
<protein>
    <submittedName>
        <fullName evidence="3">XRE family transcriptional regulator</fullName>
    </submittedName>
</protein>
<dbReference type="SMART" id="SM00530">
    <property type="entry name" value="HTH_XRE"/>
    <property type="match status" value="1"/>
</dbReference>
<accession>A0A418M6W0</accession>
<gene>
    <name evidence="3" type="ORF">DYU11_18400</name>
</gene>
<evidence type="ECO:0000313" key="3">
    <source>
        <dbReference type="EMBL" id="RIV21668.1"/>
    </source>
</evidence>
<dbReference type="Proteomes" id="UP000283523">
    <property type="component" value="Unassembled WGS sequence"/>
</dbReference>
<dbReference type="CDD" id="cd00093">
    <property type="entry name" value="HTH_XRE"/>
    <property type="match status" value="1"/>
</dbReference>
<reference evidence="3 4" key="1">
    <citation type="submission" date="2018-08" db="EMBL/GenBank/DDBJ databases">
        <title>Fibrisoma montanum sp. nov., isolated from Danxia mountain soil.</title>
        <authorList>
            <person name="Huang Y."/>
        </authorList>
    </citation>
    <scope>NUCLEOTIDE SEQUENCE [LARGE SCALE GENOMIC DNA]</scope>
    <source>
        <strain evidence="3 4">HYT19</strain>
    </source>
</reference>
<dbReference type="InterPro" id="IPR001387">
    <property type="entry name" value="Cro/C1-type_HTH"/>
</dbReference>
<dbReference type="AlphaFoldDB" id="A0A418M6W0"/>
<name>A0A418M6W0_9BACT</name>
<keyword evidence="4" id="KW-1185">Reference proteome</keyword>
<dbReference type="GO" id="GO:0005829">
    <property type="term" value="C:cytosol"/>
    <property type="evidence" value="ECO:0007669"/>
    <property type="project" value="TreeGrafter"/>
</dbReference>
<dbReference type="InterPro" id="IPR010982">
    <property type="entry name" value="Lambda_DNA-bd_dom_sf"/>
</dbReference>
<comment type="caution">
    <text evidence="3">The sequence shown here is derived from an EMBL/GenBank/DDBJ whole genome shotgun (WGS) entry which is preliminary data.</text>
</comment>
<dbReference type="GO" id="GO:0003677">
    <property type="term" value="F:DNA binding"/>
    <property type="evidence" value="ECO:0007669"/>
    <property type="project" value="UniProtKB-KW"/>
</dbReference>
<dbReference type="PANTHER" id="PTHR46797:SF1">
    <property type="entry name" value="METHYLPHOSPHONATE SYNTHASE"/>
    <property type="match status" value="1"/>
</dbReference>
<dbReference type="Gene3D" id="1.10.260.40">
    <property type="entry name" value="lambda repressor-like DNA-binding domains"/>
    <property type="match status" value="1"/>
</dbReference>
<evidence type="ECO:0000259" key="2">
    <source>
        <dbReference type="PROSITE" id="PS50943"/>
    </source>
</evidence>
<sequence length="68" mass="7584">MEDIKKRVGQQIRDARKAKGLTLKELGEKVGVAESTFSLYESGKQNLTIETLQKIAEALGVEFDPTFK</sequence>
<dbReference type="GO" id="GO:0003700">
    <property type="term" value="F:DNA-binding transcription factor activity"/>
    <property type="evidence" value="ECO:0007669"/>
    <property type="project" value="TreeGrafter"/>
</dbReference>